<dbReference type="SUPFAM" id="SSF69279">
    <property type="entry name" value="Phage tail proteins"/>
    <property type="match status" value="1"/>
</dbReference>
<dbReference type="OrthoDB" id="727155at2"/>
<dbReference type="Pfam" id="PF04717">
    <property type="entry name" value="Phage_base_V"/>
    <property type="match status" value="1"/>
</dbReference>
<dbReference type="Proteomes" id="UP000198931">
    <property type="component" value="Unassembled WGS sequence"/>
</dbReference>
<feature type="compositionally biased region" description="Polar residues" evidence="1">
    <location>
        <begin position="642"/>
        <end position="654"/>
    </location>
</feature>
<evidence type="ECO:0000313" key="4">
    <source>
        <dbReference type="Proteomes" id="UP000198931"/>
    </source>
</evidence>
<feature type="region of interest" description="Disordered" evidence="1">
    <location>
        <begin position="1"/>
        <end position="20"/>
    </location>
</feature>
<accession>A0A1I3INI5</accession>
<reference evidence="3 4" key="1">
    <citation type="submission" date="2016-10" db="EMBL/GenBank/DDBJ databases">
        <authorList>
            <person name="de Groot N.N."/>
        </authorList>
    </citation>
    <scope>NUCLEOTIDE SEQUENCE [LARGE SCALE GENOMIC DNA]</scope>
    <source>
        <strain evidence="3 4">DSM 26000</strain>
    </source>
</reference>
<sequence length="654" mass="71684">MANTNGVSTPSFKPDNSSKSISASQVFGINRLVKLLIVIDGKIISHYKHFNLSQNTGKHHRFELILAYDSLGSRENQNLESSNDFLGKRITVVQKYKDISHSPERTFVGVITEVSYLQEQSGLGNIVISGYSPTILLDGAPHIQSFGGEQPVNMSIIANQLIKEGIDTAKYDVRVDANDYSEIIYSSQYNETHYNYLARMAEAYGEQFYYDGEVLHFGKLPSQNQPVKLIYGSNVNDIKIQIKAVHTKPSFYGYNSSQNAKLTSGLTPATHKSDLANIAYKKNDGESSIFKTPSLQIAPIRANTDKDVVYSQTSASGSKAVEVLHVSGTTTIPFLYPGCVADLEMRKEESNQTTHFTRVMITETTHAVDTVGHYIGTFKAIANDTGFLAQPEFVNPVAQPQLATVISNTDPLGQGRVSVRFDWQMHDATDFIRMMTPDAGGTDEVTQNRGYVAIPEVGDQVMVGFEHNHPDKPFVMGGMFHGGTALGGFTDNRVKSIQTRSGHKIIFTEDESIIITDKSGNEIHLDTTGSNINITAPETMTLNCKNMNINVAENMNTVVGMDASESIGMNISQTIGLNSTQSIGAMKMTSVVGDASLFITGKLTEMIDGDVHSETKMERNEVSEGKITSQSTGTHEHHSDKIVQNNSAEKSNNF</sequence>
<proteinExistence type="predicted"/>
<name>A0A1I3INI5_9FLAO</name>
<feature type="domain" description="Gp5/Type VI secretion system Vgr protein OB-fold" evidence="2">
    <location>
        <begin position="402"/>
        <end position="480"/>
    </location>
</feature>
<dbReference type="EMBL" id="FOQT01000005">
    <property type="protein sequence ID" value="SFI49482.1"/>
    <property type="molecule type" value="Genomic_DNA"/>
</dbReference>
<evidence type="ECO:0000259" key="2">
    <source>
        <dbReference type="Pfam" id="PF04717"/>
    </source>
</evidence>
<gene>
    <name evidence="3" type="ORF">SAMN05443292_2709</name>
</gene>
<dbReference type="RefSeq" id="WP_090081933.1">
    <property type="nucleotide sequence ID" value="NZ_FOQT01000005.1"/>
</dbReference>
<dbReference type="Gene3D" id="3.55.50.10">
    <property type="entry name" value="Baseplate protein-like domains"/>
    <property type="match status" value="1"/>
</dbReference>
<evidence type="ECO:0000256" key="1">
    <source>
        <dbReference type="SAM" id="MobiDB-lite"/>
    </source>
</evidence>
<dbReference type="SUPFAM" id="SSF69255">
    <property type="entry name" value="gp5 N-terminal domain-like"/>
    <property type="match status" value="1"/>
</dbReference>
<dbReference type="Gene3D" id="2.40.50.230">
    <property type="entry name" value="Gp5 N-terminal domain"/>
    <property type="match status" value="1"/>
</dbReference>
<evidence type="ECO:0000313" key="3">
    <source>
        <dbReference type="EMBL" id="SFI49482.1"/>
    </source>
</evidence>
<dbReference type="InterPro" id="IPR006531">
    <property type="entry name" value="Gp5/Vgr_OB"/>
</dbReference>
<feature type="region of interest" description="Disordered" evidence="1">
    <location>
        <begin position="613"/>
        <end position="654"/>
    </location>
</feature>
<dbReference type="SUPFAM" id="SSF69349">
    <property type="entry name" value="Phage fibre proteins"/>
    <property type="match status" value="1"/>
</dbReference>
<organism evidence="3 4">
    <name type="scientific">Halpernia frigidisoli</name>
    <dbReference type="NCBI Taxonomy" id="1125876"/>
    <lineage>
        <taxon>Bacteria</taxon>
        <taxon>Pseudomonadati</taxon>
        <taxon>Bacteroidota</taxon>
        <taxon>Flavobacteriia</taxon>
        <taxon>Flavobacteriales</taxon>
        <taxon>Weeksellaceae</taxon>
        <taxon>Chryseobacterium group</taxon>
        <taxon>Halpernia</taxon>
    </lineage>
</organism>
<dbReference type="InterPro" id="IPR037026">
    <property type="entry name" value="Vgr_OB-fold_dom_sf"/>
</dbReference>
<dbReference type="AlphaFoldDB" id="A0A1I3INI5"/>
<protein>
    <submittedName>
        <fullName evidence="3">Phage late control gene D protein (GPD)</fullName>
    </submittedName>
</protein>
<feature type="compositionally biased region" description="Basic and acidic residues" evidence="1">
    <location>
        <begin position="613"/>
        <end position="624"/>
    </location>
</feature>
<dbReference type="STRING" id="1125876.SAMN05443292_2709"/>
<keyword evidence="4" id="KW-1185">Reference proteome</keyword>